<proteinExistence type="predicted"/>
<dbReference type="EMBL" id="PGEM01000003">
    <property type="protein sequence ID" value="PPJ65261.1"/>
    <property type="molecule type" value="Genomic_DNA"/>
</dbReference>
<accession>A0A2S6CZX6</accession>
<protein>
    <submittedName>
        <fullName evidence="2">Uncharacterized protein</fullName>
    </submittedName>
</protein>
<reference evidence="2 3" key="1">
    <citation type="submission" date="2018-02" db="EMBL/GenBank/DDBJ databases">
        <title>Discovery of a pederin family compound in a non-symbiotic bloom-forming cyanobacterium.</title>
        <authorList>
            <person name="Kust A."/>
            <person name="Mares J."/>
            <person name="Jokela J."/>
            <person name="Urajova P."/>
            <person name="Hajek J."/>
            <person name="Saurav K."/>
            <person name="Voracova K."/>
            <person name="Fewer D.P."/>
            <person name="Haapaniemi E."/>
            <person name="Permi P."/>
            <person name="Rehakova K."/>
            <person name="Sivonen K."/>
            <person name="Hrouzek P."/>
        </authorList>
    </citation>
    <scope>NUCLEOTIDE SEQUENCE [LARGE SCALE GENOMIC DNA]</scope>
    <source>
        <strain evidence="2 3">CHARLIE-1</strain>
    </source>
</reference>
<dbReference type="AlphaFoldDB" id="A0A2S6CZX6"/>
<keyword evidence="1" id="KW-0812">Transmembrane</keyword>
<dbReference type="Proteomes" id="UP000239589">
    <property type="component" value="Unassembled WGS sequence"/>
</dbReference>
<dbReference type="OrthoDB" id="490016at2"/>
<dbReference type="InterPro" id="IPR027417">
    <property type="entry name" value="P-loop_NTPase"/>
</dbReference>
<feature type="transmembrane region" description="Helical" evidence="1">
    <location>
        <begin position="24"/>
        <end position="42"/>
    </location>
</feature>
<evidence type="ECO:0000256" key="1">
    <source>
        <dbReference type="SAM" id="Phobius"/>
    </source>
</evidence>
<dbReference type="RefSeq" id="WP_104385977.1">
    <property type="nucleotide sequence ID" value="NZ_PGEM01000003.1"/>
</dbReference>
<dbReference type="Gene3D" id="3.40.50.300">
    <property type="entry name" value="P-loop containing nucleotide triphosphate hydrolases"/>
    <property type="match status" value="1"/>
</dbReference>
<dbReference type="SUPFAM" id="SSF52540">
    <property type="entry name" value="P-loop containing nucleoside triphosphate hydrolases"/>
    <property type="match status" value="1"/>
</dbReference>
<organism evidence="2 3">
    <name type="scientific">Cuspidothrix issatschenkoi CHARLIE-1</name>
    <dbReference type="NCBI Taxonomy" id="2052836"/>
    <lineage>
        <taxon>Bacteria</taxon>
        <taxon>Bacillati</taxon>
        <taxon>Cyanobacteriota</taxon>
        <taxon>Cyanophyceae</taxon>
        <taxon>Nostocales</taxon>
        <taxon>Aphanizomenonaceae</taxon>
        <taxon>Cuspidothrix</taxon>
    </lineage>
</organism>
<gene>
    <name evidence="2" type="ORF">CUN59_00400</name>
</gene>
<keyword evidence="1" id="KW-1133">Transmembrane helix</keyword>
<sequence length="560" mass="62980">MNYPTVPQLQTPDQSSYSKSNLELWAFGVGAIALSLSLFSSLGDGIRKRDICFVPKGNTCSITKISTIPEPYFLANQYKSANPNYNSFAFLSSDNLTTIRHIPADNPIKNELGLGAVLAGVGTMFMAGKLRDKLNLLRPHYRATVLLEQHRANAQLTLAKDLIDYSASELLKHIKHIKSAEAKIELLRNISPVQVNLLLMSMSEQDYHEFGYLLDGGKSFDKFNSVPQQLPLSAENDMKIHTSLDLECEGLEWVKNFLSTTCLLWGNQGSGKSWIARFLLKEKAAMGYQLVVLDPNSNSYEWQGVTLYNTYEAIEKFMKEYVTEVMTRYESFGKSNISEEEWRSNLWREGKAISILCEEVSTYADFIQDKDLLAKFFKVALTLSRKQEMPCIFVAHNNTQACLGGISGMAKLIDRSQQLQPLASTDPRTKQPVSSGKGLIKIENSSQWVSVQLPKLTEKIRNFAVESDRTPESTSNNNDVVVEQLEKLYNSKPALSPEAKLLYDYLVRTEKTTVTAAYIQPNFKVDGKRFTSDQLKSWLAELGNCGYGEWNGNVLKLNQN</sequence>
<name>A0A2S6CZX6_9CYAN</name>
<evidence type="ECO:0000313" key="3">
    <source>
        <dbReference type="Proteomes" id="UP000239589"/>
    </source>
</evidence>
<keyword evidence="3" id="KW-1185">Reference proteome</keyword>
<comment type="caution">
    <text evidence="2">The sequence shown here is derived from an EMBL/GenBank/DDBJ whole genome shotgun (WGS) entry which is preliminary data.</text>
</comment>
<evidence type="ECO:0000313" key="2">
    <source>
        <dbReference type="EMBL" id="PPJ65261.1"/>
    </source>
</evidence>
<keyword evidence="1" id="KW-0472">Membrane</keyword>